<evidence type="ECO:0000256" key="2">
    <source>
        <dbReference type="SAM" id="MobiDB-lite"/>
    </source>
</evidence>
<dbReference type="OrthoDB" id="551302at2759"/>
<dbReference type="Proteomes" id="UP000030665">
    <property type="component" value="Unassembled WGS sequence"/>
</dbReference>
<dbReference type="STRING" id="36087.A0A077Z1W6"/>
<dbReference type="InterPro" id="IPR007062">
    <property type="entry name" value="PPI-2"/>
</dbReference>
<dbReference type="Gene3D" id="6.10.250.1050">
    <property type="match status" value="2"/>
</dbReference>
<keyword evidence="4" id="KW-1185">Reference proteome</keyword>
<dbReference type="PANTHER" id="PTHR12398:SF20">
    <property type="entry name" value="PROTEIN PHOSPHATASE 1 REGULATORY INHIBITOR SUBUNIT 2"/>
    <property type="match status" value="1"/>
</dbReference>
<evidence type="ECO:0000313" key="3">
    <source>
        <dbReference type="EMBL" id="CDW53653.1"/>
    </source>
</evidence>
<dbReference type="AlphaFoldDB" id="A0A077Z1W6"/>
<feature type="region of interest" description="Disordered" evidence="2">
    <location>
        <begin position="175"/>
        <end position="204"/>
    </location>
</feature>
<proteinExistence type="inferred from homology"/>
<dbReference type="Pfam" id="PF04979">
    <property type="entry name" value="IPP-2"/>
    <property type="match status" value="1"/>
</dbReference>
<dbReference type="EMBL" id="HG805862">
    <property type="protein sequence ID" value="CDW53653.1"/>
    <property type="molecule type" value="Genomic_DNA"/>
</dbReference>
<sequence>MDEEGVNEEPAPGSCSDPTEFLKLKPKKSILKSSSRQQTYVLSVYIFLPIAYLFRCPEQRGAHFDEMNILATLHPPDKDYGFMKIEEPKTPYSYLSEGELDDGPSDSHRRVSLCDVPNIDPSALQEMYNCLLSRQLRSASPYSLDAESDSDSETEEQRAKRLEFEKKRKLHYNEFRAMQKAKERLRNDEDTDKEDGEQASTTPM</sequence>
<organism evidence="3 4">
    <name type="scientific">Trichuris trichiura</name>
    <name type="common">Whipworm</name>
    <name type="synonym">Trichocephalus trichiurus</name>
    <dbReference type="NCBI Taxonomy" id="36087"/>
    <lineage>
        <taxon>Eukaryota</taxon>
        <taxon>Metazoa</taxon>
        <taxon>Ecdysozoa</taxon>
        <taxon>Nematoda</taxon>
        <taxon>Enoplea</taxon>
        <taxon>Dorylaimia</taxon>
        <taxon>Trichinellida</taxon>
        <taxon>Trichuridae</taxon>
        <taxon>Trichuris</taxon>
    </lineage>
</organism>
<feature type="region of interest" description="Disordered" evidence="2">
    <location>
        <begin position="141"/>
        <end position="162"/>
    </location>
</feature>
<comment type="similarity">
    <text evidence="1">Belongs to the protein phosphatase inhibitor 2 family.</text>
</comment>
<accession>A0A077Z1W6</accession>
<protein>
    <submittedName>
        <fullName evidence="3">Phosphoprotein phosphatase inhibitor 2</fullName>
    </submittedName>
</protein>
<dbReference type="GO" id="GO:0004864">
    <property type="term" value="F:protein phosphatase inhibitor activity"/>
    <property type="evidence" value="ECO:0007669"/>
    <property type="project" value="InterPro"/>
</dbReference>
<dbReference type="GO" id="GO:0009966">
    <property type="term" value="P:regulation of signal transduction"/>
    <property type="evidence" value="ECO:0007669"/>
    <property type="project" value="InterPro"/>
</dbReference>
<reference evidence="3" key="1">
    <citation type="submission" date="2014-01" db="EMBL/GenBank/DDBJ databases">
        <authorList>
            <person name="Aslett M."/>
        </authorList>
    </citation>
    <scope>NUCLEOTIDE SEQUENCE</scope>
</reference>
<evidence type="ECO:0000256" key="1">
    <source>
        <dbReference type="ARBA" id="ARBA00005472"/>
    </source>
</evidence>
<name>A0A077Z1W6_TRITR</name>
<dbReference type="PANTHER" id="PTHR12398">
    <property type="entry name" value="PROTEIN PHOSPHATASE INHIBITOR"/>
    <property type="match status" value="1"/>
</dbReference>
<gene>
    <name evidence="3" type="ORF">TTRE_0000191801</name>
</gene>
<feature type="region of interest" description="Disordered" evidence="2">
    <location>
        <begin position="1"/>
        <end position="20"/>
    </location>
</feature>
<reference evidence="3" key="2">
    <citation type="submission" date="2014-03" db="EMBL/GenBank/DDBJ databases">
        <title>The whipworm genome and dual-species transcriptomics of an intimate host-pathogen interaction.</title>
        <authorList>
            <person name="Foth B.J."/>
            <person name="Tsai I.J."/>
            <person name="Reid A.J."/>
            <person name="Bancroft A.J."/>
            <person name="Nichol S."/>
            <person name="Tracey A."/>
            <person name="Holroyd N."/>
            <person name="Cotton J.A."/>
            <person name="Stanley E.J."/>
            <person name="Zarowiecki M."/>
            <person name="Liu J.Z."/>
            <person name="Huckvale T."/>
            <person name="Cooper P.J."/>
            <person name="Grencis R.K."/>
            <person name="Berriman M."/>
        </authorList>
    </citation>
    <scope>NUCLEOTIDE SEQUENCE [LARGE SCALE GENOMIC DNA]</scope>
</reference>
<evidence type="ECO:0000313" key="4">
    <source>
        <dbReference type="Proteomes" id="UP000030665"/>
    </source>
</evidence>